<dbReference type="STRING" id="1453498.LG45_11880"/>
<organism evidence="1 2">
    <name type="scientific">Flavobacterium aquatile LMG 4008 = ATCC 11947</name>
    <dbReference type="NCBI Taxonomy" id="1453498"/>
    <lineage>
        <taxon>Bacteria</taxon>
        <taxon>Pseudomonadati</taxon>
        <taxon>Bacteroidota</taxon>
        <taxon>Flavobacteriia</taxon>
        <taxon>Flavobacteriales</taxon>
        <taxon>Flavobacteriaceae</taxon>
        <taxon>Flavobacterium</taxon>
    </lineage>
</organism>
<evidence type="ECO:0000313" key="2">
    <source>
        <dbReference type="Proteomes" id="UP000029554"/>
    </source>
</evidence>
<accession>A0A095UZ02</accession>
<dbReference type="EMBL" id="JRHH01000004">
    <property type="protein sequence ID" value="KGD67810.1"/>
    <property type="molecule type" value="Genomic_DNA"/>
</dbReference>
<proteinExistence type="predicted"/>
<keyword evidence="2" id="KW-1185">Reference proteome</keyword>
<protein>
    <submittedName>
        <fullName evidence="1">Uncharacterized protein</fullName>
    </submittedName>
</protein>
<dbReference type="AlphaFoldDB" id="A0A095UZ02"/>
<reference evidence="1 2" key="1">
    <citation type="submission" date="2014-09" db="EMBL/GenBank/DDBJ databases">
        <title>Whole Genome Shotgun of Flavobacterium aquatile LMG 4008.</title>
        <authorList>
            <person name="Gale A.N."/>
            <person name="Pipes S.E."/>
            <person name="Newman J.D."/>
        </authorList>
    </citation>
    <scope>NUCLEOTIDE SEQUENCE [LARGE SCALE GENOMIC DNA]</scope>
    <source>
        <strain evidence="1 2">LMG 4008</strain>
    </source>
</reference>
<dbReference type="Proteomes" id="UP000029554">
    <property type="component" value="Unassembled WGS sequence"/>
</dbReference>
<gene>
    <name evidence="1" type="ORF">LG45_11880</name>
</gene>
<sequence>MQNFEFLITIFEKFISDFEIGRILLPSFISDLYSIQVPLISDSFICPITKLTNSNLIMIVIFSFIF</sequence>
<evidence type="ECO:0000313" key="1">
    <source>
        <dbReference type="EMBL" id="KGD67810.1"/>
    </source>
</evidence>
<comment type="caution">
    <text evidence="1">The sequence shown here is derived from an EMBL/GenBank/DDBJ whole genome shotgun (WGS) entry which is preliminary data.</text>
</comment>
<name>A0A095UZ02_9FLAO</name>